<dbReference type="Proteomes" id="UP000275078">
    <property type="component" value="Unassembled WGS sequence"/>
</dbReference>
<dbReference type="EMBL" id="ML119755">
    <property type="protein sequence ID" value="RPA75855.1"/>
    <property type="molecule type" value="Genomic_DNA"/>
</dbReference>
<name>A0A3N4HPW2_ASCIM</name>
<keyword evidence="3" id="KW-1185">Reference proteome</keyword>
<dbReference type="AlphaFoldDB" id="A0A3N4HPW2"/>
<evidence type="ECO:0000256" key="1">
    <source>
        <dbReference type="SAM" id="MobiDB-lite"/>
    </source>
</evidence>
<evidence type="ECO:0000313" key="2">
    <source>
        <dbReference type="EMBL" id="RPA75855.1"/>
    </source>
</evidence>
<organism evidence="2 3">
    <name type="scientific">Ascobolus immersus RN42</name>
    <dbReference type="NCBI Taxonomy" id="1160509"/>
    <lineage>
        <taxon>Eukaryota</taxon>
        <taxon>Fungi</taxon>
        <taxon>Dikarya</taxon>
        <taxon>Ascomycota</taxon>
        <taxon>Pezizomycotina</taxon>
        <taxon>Pezizomycetes</taxon>
        <taxon>Pezizales</taxon>
        <taxon>Ascobolaceae</taxon>
        <taxon>Ascobolus</taxon>
    </lineage>
</organism>
<protein>
    <submittedName>
        <fullName evidence="2">Uncharacterized protein</fullName>
    </submittedName>
</protein>
<accession>A0A3N4HPW2</accession>
<feature type="region of interest" description="Disordered" evidence="1">
    <location>
        <begin position="76"/>
        <end position="104"/>
    </location>
</feature>
<gene>
    <name evidence="2" type="ORF">BJ508DRAFT_417862</name>
</gene>
<sequence>MTQPTLRSLHRTSLTNPLLPDLPTISLIGHVLSHHPSIVSAFNIDASFLQPDEVADELSHELLSLITTFQHSLELDQSPETPLPSIPTKQPGPDDDTDTDSYLSDSSYSSYGYSSFSGPPPHPSLTPYWIDRTDNERRQHGISWITQNPHLLLLPPNNTEAHALHSHFGLTVAPDALFEHSPTFPHLTEHDLLFALSHDYLNIYILLRSPRPSSPYRWCRLVGPITDANTKDFVECLSLETRGPCRGPGGGVYDADAEDEEGYEGCGVWGVVHERGCGGKVLIVERMWGACSSAVEDYPQRWTCRCVEEWEAWQEVHPES</sequence>
<proteinExistence type="predicted"/>
<feature type="non-terminal residue" evidence="2">
    <location>
        <position position="320"/>
    </location>
</feature>
<evidence type="ECO:0000313" key="3">
    <source>
        <dbReference type="Proteomes" id="UP000275078"/>
    </source>
</evidence>
<reference evidence="2 3" key="1">
    <citation type="journal article" date="2018" name="Nat. Ecol. Evol.">
        <title>Pezizomycetes genomes reveal the molecular basis of ectomycorrhizal truffle lifestyle.</title>
        <authorList>
            <person name="Murat C."/>
            <person name="Payen T."/>
            <person name="Noel B."/>
            <person name="Kuo A."/>
            <person name="Morin E."/>
            <person name="Chen J."/>
            <person name="Kohler A."/>
            <person name="Krizsan K."/>
            <person name="Balestrini R."/>
            <person name="Da Silva C."/>
            <person name="Montanini B."/>
            <person name="Hainaut M."/>
            <person name="Levati E."/>
            <person name="Barry K.W."/>
            <person name="Belfiori B."/>
            <person name="Cichocki N."/>
            <person name="Clum A."/>
            <person name="Dockter R.B."/>
            <person name="Fauchery L."/>
            <person name="Guy J."/>
            <person name="Iotti M."/>
            <person name="Le Tacon F."/>
            <person name="Lindquist E.A."/>
            <person name="Lipzen A."/>
            <person name="Malagnac F."/>
            <person name="Mello A."/>
            <person name="Molinier V."/>
            <person name="Miyauchi S."/>
            <person name="Poulain J."/>
            <person name="Riccioni C."/>
            <person name="Rubini A."/>
            <person name="Sitrit Y."/>
            <person name="Splivallo R."/>
            <person name="Traeger S."/>
            <person name="Wang M."/>
            <person name="Zifcakova L."/>
            <person name="Wipf D."/>
            <person name="Zambonelli A."/>
            <person name="Paolocci F."/>
            <person name="Nowrousian M."/>
            <person name="Ottonello S."/>
            <person name="Baldrian P."/>
            <person name="Spatafora J.W."/>
            <person name="Henrissat B."/>
            <person name="Nagy L.G."/>
            <person name="Aury J.M."/>
            <person name="Wincker P."/>
            <person name="Grigoriev I.V."/>
            <person name="Bonfante P."/>
            <person name="Martin F.M."/>
        </authorList>
    </citation>
    <scope>NUCLEOTIDE SEQUENCE [LARGE SCALE GENOMIC DNA]</scope>
    <source>
        <strain evidence="2 3">RN42</strain>
    </source>
</reference>